<dbReference type="EMBL" id="QLNP01000074">
    <property type="protein sequence ID" value="RAM37239.1"/>
    <property type="molecule type" value="Genomic_DNA"/>
</dbReference>
<accession>A0A328HF36</accession>
<sequence>MFGKKARQAPATKPAPDTKRTPATKLAAAVARRPGLRGWRGRGQGEAVYVTAADEWRGTSVQVCGLWPFVGGSGTPILGVPIGVHTDTGAPFGADPISWFMHGMINNPSMFVLGLPHYGKSTLVRHIVLGLAGRSINPLILGDLKPDYVDLIEALGGQVISLGPGRGHLNVLDPGEATEAAARLLASAEEHRATANRTLNDSGGDQAAVAQSLAAAVKAEKLAEQLMADSHNRRLNMITALITIVRNAKPSAHEESLIGRALHILDERLDRVPLIGDLIEVIKDAPDELRAIALDRGDMSRYLDATDQLRQSLYSLDGSGRFSDMFSQPTDQPMDLTKPVVFDLSGISDTQRDIQAACLLACWSTGFATVQVAHTLADAGLEPRRNYFVVMDELWRALRSGEGMVDRVDSLTRLNRTEGVGQAMITHTMSDLEALPTEAERMKARGFVERSGMVVCGALPGAEMEKLNKAVTLSRAEQARLISWADPGSWTDVGGSRKRVRPGLGKFLFKVGGRPGIPVALKLTSVEEKLHDTNKRWHHEVES</sequence>
<feature type="region of interest" description="Disordered" evidence="1">
    <location>
        <begin position="1"/>
        <end position="22"/>
    </location>
</feature>
<proteinExistence type="predicted"/>
<gene>
    <name evidence="2" type="ORF">DBZ45_10460</name>
</gene>
<reference evidence="2 3" key="1">
    <citation type="submission" date="2018-04" db="EMBL/GenBank/DDBJ databases">
        <title>Bacteria isolated from cave deposits of Manipur.</title>
        <authorList>
            <person name="Sahoo D."/>
            <person name="Sarangthem I."/>
            <person name="Nandeibam J."/>
        </authorList>
    </citation>
    <scope>NUCLEOTIDE SEQUENCE [LARGE SCALE GENOMIC DNA]</scope>
    <source>
        <strain evidence="3">mrc11</strain>
    </source>
</reference>
<dbReference type="SUPFAM" id="SSF52540">
    <property type="entry name" value="P-loop containing nucleoside triphosphate hydrolases"/>
    <property type="match status" value="1"/>
</dbReference>
<comment type="caution">
    <text evidence="2">The sequence shown here is derived from an EMBL/GenBank/DDBJ whole genome shotgun (WGS) entry which is preliminary data.</text>
</comment>
<organism evidence="2 3">
    <name type="scientific">Arthrobacter globiformis</name>
    <dbReference type="NCBI Taxonomy" id="1665"/>
    <lineage>
        <taxon>Bacteria</taxon>
        <taxon>Bacillati</taxon>
        <taxon>Actinomycetota</taxon>
        <taxon>Actinomycetes</taxon>
        <taxon>Micrococcales</taxon>
        <taxon>Micrococcaceae</taxon>
        <taxon>Arthrobacter</taxon>
    </lineage>
</organism>
<dbReference type="RefSeq" id="WP_111903844.1">
    <property type="nucleotide sequence ID" value="NZ_QLNP01000074.1"/>
</dbReference>
<protein>
    <submittedName>
        <fullName evidence="2">ATP/GTP-binding protein</fullName>
    </submittedName>
</protein>
<evidence type="ECO:0000313" key="2">
    <source>
        <dbReference type="EMBL" id="RAM37239.1"/>
    </source>
</evidence>
<dbReference type="InterPro" id="IPR027417">
    <property type="entry name" value="P-loop_NTPase"/>
</dbReference>
<dbReference type="OrthoDB" id="9804380at2"/>
<dbReference type="Gene3D" id="3.40.50.300">
    <property type="entry name" value="P-loop containing nucleotide triphosphate hydrolases"/>
    <property type="match status" value="2"/>
</dbReference>
<dbReference type="AlphaFoldDB" id="A0A328HF36"/>
<name>A0A328HF36_ARTGO</name>
<evidence type="ECO:0000256" key="1">
    <source>
        <dbReference type="SAM" id="MobiDB-lite"/>
    </source>
</evidence>
<evidence type="ECO:0000313" key="3">
    <source>
        <dbReference type="Proteomes" id="UP000249166"/>
    </source>
</evidence>
<dbReference type="Proteomes" id="UP000249166">
    <property type="component" value="Unassembled WGS sequence"/>
</dbReference>